<comment type="caution">
    <text evidence="1">The sequence shown here is derived from an EMBL/GenBank/DDBJ whole genome shotgun (WGS) entry which is preliminary data.</text>
</comment>
<evidence type="ECO:0000313" key="2">
    <source>
        <dbReference type="Proteomes" id="UP000019194"/>
    </source>
</evidence>
<dbReference type="EMBL" id="CBWP010000027">
    <property type="protein sequence ID" value="CDL37419.1"/>
    <property type="molecule type" value="Genomic_DNA"/>
</dbReference>
<name>A0A7G2IMZ8_CITFR</name>
<protein>
    <submittedName>
        <fullName evidence="1">Uncharacterized protein</fullName>
    </submittedName>
</protein>
<sequence>MSLLLWSVRFNDKIRAQKKKKMFCIRNPKRRVYQVAKT</sequence>
<reference evidence="1 2" key="1">
    <citation type="submission" date="2013-10" db="EMBL/GenBank/DDBJ databases">
        <title>Antibiotic resistance diversity of beta-lactamase producers in the General Hospital Vienna.</title>
        <authorList>
            <person name="Barisic I."/>
            <person name="Mitteregger D."/>
            <person name="Hirschl A.M."/>
            <person name="Noehammer C."/>
            <person name="Wiesinger-Mayr H."/>
        </authorList>
    </citation>
    <scope>NUCLEOTIDE SEQUENCE [LARGE SCALE GENOMIC DNA]</scope>
    <source>
        <strain evidence="1 2">ISC11</strain>
    </source>
</reference>
<dbReference type="AlphaFoldDB" id="A0A7G2IMZ8"/>
<evidence type="ECO:0000313" key="1">
    <source>
        <dbReference type="EMBL" id="CDL37419.1"/>
    </source>
</evidence>
<accession>A0A7G2IMZ8</accession>
<organism evidence="1 2">
    <name type="scientific">Citrobacter freundii</name>
    <dbReference type="NCBI Taxonomy" id="546"/>
    <lineage>
        <taxon>Bacteria</taxon>
        <taxon>Pseudomonadati</taxon>
        <taxon>Pseudomonadota</taxon>
        <taxon>Gammaproteobacteria</taxon>
        <taxon>Enterobacterales</taxon>
        <taxon>Enterobacteriaceae</taxon>
        <taxon>Citrobacter</taxon>
        <taxon>Citrobacter freundii complex</taxon>
    </lineage>
</organism>
<proteinExistence type="predicted"/>
<dbReference type="Proteomes" id="UP000019194">
    <property type="component" value="Unassembled WGS sequence"/>
</dbReference>